<dbReference type="GO" id="GO:0071267">
    <property type="term" value="P:L-methionine salvage"/>
    <property type="evidence" value="ECO:0007669"/>
    <property type="project" value="TreeGrafter"/>
</dbReference>
<dbReference type="RefSeq" id="XP_010767072.1">
    <property type="nucleotide sequence ID" value="XM_010768770.1"/>
</dbReference>
<dbReference type="GO" id="GO:0047150">
    <property type="term" value="F:betaine-homocysteine S-methyltransferase activity"/>
    <property type="evidence" value="ECO:0007669"/>
    <property type="project" value="TreeGrafter"/>
</dbReference>
<comment type="cofactor">
    <cofactor evidence="6 7">
        <name>Zn(2+)</name>
        <dbReference type="ChEBI" id="CHEBI:29105"/>
    </cofactor>
    <text evidence="6 7">Binds 1 zinc ion per subunit.</text>
</comment>
<proteinExistence type="predicted"/>
<dbReference type="GO" id="GO:0032259">
    <property type="term" value="P:methylation"/>
    <property type="evidence" value="ECO:0007669"/>
    <property type="project" value="UniProtKB-KW"/>
</dbReference>
<feature type="domain" description="Hcy-binding" evidence="8">
    <location>
        <begin position="18"/>
        <end position="79"/>
    </location>
</feature>
<dbReference type="InterPro" id="IPR036589">
    <property type="entry name" value="HCY_dom_sf"/>
</dbReference>
<comment type="subunit">
    <text evidence="6">Homotetramer.</text>
</comment>
<feature type="binding site" evidence="7">
    <location>
        <position position="146"/>
    </location>
    <ligand>
        <name>Zn(2+)</name>
        <dbReference type="ChEBI" id="CHEBI:29105"/>
    </ligand>
</feature>
<protein>
    <submittedName>
        <fullName evidence="10">S-methylmethionine--homocysteine S-methyltransferase BHMT2-like isoform X2</fullName>
    </submittedName>
</protein>
<accession>A0A6I9MRN7</accession>
<dbReference type="PANTHER" id="PTHR46120:SF1">
    <property type="entry name" value="HCY-BINDING DOMAIN-CONTAINING PROTEIN"/>
    <property type="match status" value="1"/>
</dbReference>
<feature type="domain" description="Hcy-binding" evidence="8">
    <location>
        <begin position="90"/>
        <end position="243"/>
    </location>
</feature>
<evidence type="ECO:0000313" key="9">
    <source>
        <dbReference type="Proteomes" id="UP000504611"/>
    </source>
</evidence>
<dbReference type="Pfam" id="PF02574">
    <property type="entry name" value="S-methyl_trans"/>
    <property type="match status" value="2"/>
</dbReference>
<gene>
    <name evidence="10" type="primary">LOC104943387</name>
</gene>
<keyword evidence="5 6" id="KW-0862">Zinc</keyword>
<keyword evidence="4 6" id="KW-0479">Metal-binding</keyword>
<dbReference type="AlphaFoldDB" id="A0A6I9MRN7"/>
<keyword evidence="2 6" id="KW-0489">Methyltransferase</keyword>
<comment type="function">
    <text evidence="6">Involved in the regulation of homocysteine metabolism.</text>
</comment>
<dbReference type="PANTHER" id="PTHR46120">
    <property type="entry name" value="BETAINE--HOMOCYSTEINE S-METHYLTRANSFERASE 1"/>
    <property type="match status" value="1"/>
</dbReference>
<feature type="binding site" evidence="7">
    <location>
        <position position="228"/>
    </location>
    <ligand>
        <name>Zn(2+)</name>
        <dbReference type="ChEBI" id="CHEBI:29105"/>
    </ligand>
</feature>
<evidence type="ECO:0000256" key="5">
    <source>
        <dbReference type="ARBA" id="ARBA00022833"/>
    </source>
</evidence>
<keyword evidence="9" id="KW-1185">Reference proteome</keyword>
<evidence type="ECO:0000256" key="1">
    <source>
        <dbReference type="ARBA" id="ARBA00005137"/>
    </source>
</evidence>
<evidence type="ECO:0000256" key="2">
    <source>
        <dbReference type="ARBA" id="ARBA00022603"/>
    </source>
</evidence>
<dbReference type="PIRSF" id="PIRSF037505">
    <property type="entry name" value="Betaine_HMT"/>
    <property type="match status" value="1"/>
</dbReference>
<evidence type="ECO:0000256" key="3">
    <source>
        <dbReference type="ARBA" id="ARBA00022679"/>
    </source>
</evidence>
<organism evidence="9 10">
    <name type="scientific">Notothenia coriiceps</name>
    <name type="common">black rockcod</name>
    <dbReference type="NCBI Taxonomy" id="8208"/>
    <lineage>
        <taxon>Eukaryota</taxon>
        <taxon>Metazoa</taxon>
        <taxon>Chordata</taxon>
        <taxon>Craniata</taxon>
        <taxon>Vertebrata</taxon>
        <taxon>Euteleostomi</taxon>
        <taxon>Actinopterygii</taxon>
        <taxon>Neopterygii</taxon>
        <taxon>Teleostei</taxon>
        <taxon>Neoteleostei</taxon>
        <taxon>Acanthomorphata</taxon>
        <taxon>Eupercaria</taxon>
        <taxon>Perciformes</taxon>
        <taxon>Notothenioidei</taxon>
        <taxon>Nototheniidae</taxon>
        <taxon>Notothenia</taxon>
    </lineage>
</organism>
<dbReference type="GeneID" id="104943387"/>
<comment type="pathway">
    <text evidence="1 6">Amino-acid biosynthesis; L-methionine biosynthesis via de novo pathway; L-methionine from L-homocysteine (BhmT route): step 1/1.</text>
</comment>
<dbReference type="GO" id="GO:0008270">
    <property type="term" value="F:zinc ion binding"/>
    <property type="evidence" value="ECO:0007669"/>
    <property type="project" value="UniProtKB-UniRule"/>
</dbReference>
<dbReference type="SUPFAM" id="SSF82282">
    <property type="entry name" value="Homocysteine S-methyltransferase"/>
    <property type="match status" value="1"/>
</dbReference>
<keyword evidence="3 6" id="KW-0808">Transferase</keyword>
<dbReference type="InterPro" id="IPR051524">
    <property type="entry name" value="BHMT"/>
</dbReference>
<dbReference type="GO" id="GO:0005829">
    <property type="term" value="C:cytosol"/>
    <property type="evidence" value="ECO:0007669"/>
    <property type="project" value="TreeGrafter"/>
</dbReference>
<dbReference type="OrthoDB" id="261426at2759"/>
<feature type="binding site" evidence="7">
    <location>
        <position position="229"/>
    </location>
    <ligand>
        <name>Zn(2+)</name>
        <dbReference type="ChEBI" id="CHEBI:29105"/>
    </ligand>
</feature>
<dbReference type="Proteomes" id="UP000504611">
    <property type="component" value="Unplaced"/>
</dbReference>
<dbReference type="Gene3D" id="3.20.20.330">
    <property type="entry name" value="Homocysteine-binding-like domain"/>
    <property type="match status" value="2"/>
</dbReference>
<dbReference type="InterPro" id="IPR003726">
    <property type="entry name" value="HCY_dom"/>
</dbReference>
<evidence type="ECO:0000313" key="10">
    <source>
        <dbReference type="RefSeq" id="XP_010767072.1"/>
    </source>
</evidence>
<evidence type="ECO:0000256" key="7">
    <source>
        <dbReference type="PIRSR" id="PIRSR037505-2"/>
    </source>
</evidence>
<dbReference type="InterPro" id="IPR017226">
    <property type="entry name" value="BHMT-like"/>
</dbReference>
<name>A0A6I9MRN7_9TELE</name>
<evidence type="ECO:0000259" key="8">
    <source>
        <dbReference type="Pfam" id="PF02574"/>
    </source>
</evidence>
<sequence length="302" mass="33275">MGSKRKGILERLDAGEVVVGDGGYVMQLERRGYVKAGHWTPEAAVEHPEAVRQLHREFLRAGANVIQTFTFYCSEDKLEISGNVKGITFFEHVEEAVWAVEVLKTSGKTIGATLCISPHGDMDAVPPGECAVRLVKAGADIVGINCHLDPLTCIRTVKLMKAGLDKAGLKAHLMIQPLGFHTPECNLGGYVSLPEFPFALETRAMTRWDMQKYAREAYNAGIRYIGGCCGFEAYHIRAIAEELAAERGFLPPASEKHGLWGAALEMHTKPWVRARARREYWENLLPASGRPKCPSMATPADE</sequence>
<dbReference type="UniPathway" id="UPA00051">
    <property type="reaction ID" value="UER00083"/>
</dbReference>
<reference evidence="10" key="1">
    <citation type="submission" date="2025-08" db="UniProtKB">
        <authorList>
            <consortium name="RefSeq"/>
        </authorList>
    </citation>
    <scope>IDENTIFICATION</scope>
    <source>
        <tissue evidence="10">Muscle</tissue>
    </source>
</reference>
<evidence type="ECO:0000256" key="6">
    <source>
        <dbReference type="PIRNR" id="PIRNR037505"/>
    </source>
</evidence>
<evidence type="ECO:0000256" key="4">
    <source>
        <dbReference type="ARBA" id="ARBA00022723"/>
    </source>
</evidence>